<keyword evidence="10" id="KW-1185">Reference proteome</keyword>
<evidence type="ECO:0000256" key="7">
    <source>
        <dbReference type="SAM" id="MobiDB-lite"/>
    </source>
</evidence>
<dbReference type="GeneID" id="70189959"/>
<name>A0A9P8XYF3_9PEZI</name>
<evidence type="ECO:0000256" key="2">
    <source>
        <dbReference type="ARBA" id="ARBA00005179"/>
    </source>
</evidence>
<gene>
    <name evidence="9" type="ORF">B0I36DRAFT_375924</name>
</gene>
<dbReference type="Pfam" id="PF01494">
    <property type="entry name" value="FAD_binding_3"/>
    <property type="match status" value="2"/>
</dbReference>
<evidence type="ECO:0000256" key="3">
    <source>
        <dbReference type="ARBA" id="ARBA00007992"/>
    </source>
</evidence>
<proteinExistence type="inferred from homology"/>
<reference evidence="9" key="1">
    <citation type="journal article" date="2021" name="Nat. Commun.">
        <title>Genetic determinants of endophytism in the Arabidopsis root mycobiome.</title>
        <authorList>
            <person name="Mesny F."/>
            <person name="Miyauchi S."/>
            <person name="Thiergart T."/>
            <person name="Pickel B."/>
            <person name="Atanasova L."/>
            <person name="Karlsson M."/>
            <person name="Huettel B."/>
            <person name="Barry K.W."/>
            <person name="Haridas S."/>
            <person name="Chen C."/>
            <person name="Bauer D."/>
            <person name="Andreopoulos W."/>
            <person name="Pangilinan J."/>
            <person name="LaButti K."/>
            <person name="Riley R."/>
            <person name="Lipzen A."/>
            <person name="Clum A."/>
            <person name="Drula E."/>
            <person name="Henrissat B."/>
            <person name="Kohler A."/>
            <person name="Grigoriev I.V."/>
            <person name="Martin F.M."/>
            <person name="Hacquard S."/>
        </authorList>
    </citation>
    <scope>NUCLEOTIDE SEQUENCE</scope>
    <source>
        <strain evidence="9">MPI-CAGE-CH-0230</strain>
    </source>
</reference>
<sequence length="502" mass="54644">MPTATKFPGFKAIIIGAGPTGLSAAHALSLAGVDFVVLERRGQIAKDQGASLVLAPGSMRVMQQFGLLEALDEAGCDVVRSVAFTREGEVMGRTETQLVVKECHGTCPISYHRADLIRILYEGLPAESKSKILLGQQITDIQHVHGRPDNNSDHGGGDGVRVTCADGTVHTGSIIIGADGVNSLARKTMRRLVLDGAVGGPFDKNGKSGKPTKASGPVWEDPEDPFESTYRCLWATFPNPDGKTGVNCNSHDVGRSTMYISGTDRAWLFLYEELPEKTNSPGVKYTEEEIRTAAEEFGEYFITEGDDVTGTRAEGLRVKDAMARATRMGMTNIAEGVVKHWSLGRIVLVGDACHKFTPNAGQGFNTGLQDVVVLCNLLKKALVQHHRDHPQQTTTKTTTVAPPQLPMATLAALFRQYHDARQEETASMLELSATYTRMQAMAGFWWRLLGWVTLTPWVQSFMVRKVVGPRTAKSAILSYVPFKDKYVGSLPWAMTCSDEGSE</sequence>
<evidence type="ECO:0000256" key="6">
    <source>
        <dbReference type="ARBA" id="ARBA00023002"/>
    </source>
</evidence>
<keyword evidence="6" id="KW-0560">Oxidoreductase</keyword>
<feature type="region of interest" description="Disordered" evidence="7">
    <location>
        <begin position="203"/>
        <end position="222"/>
    </location>
</feature>
<comment type="caution">
    <text evidence="9">The sequence shown here is derived from an EMBL/GenBank/DDBJ whole genome shotgun (WGS) entry which is preliminary data.</text>
</comment>
<dbReference type="InterPro" id="IPR050562">
    <property type="entry name" value="FAD_mOase_fung"/>
</dbReference>
<feature type="domain" description="FAD-binding" evidence="8">
    <location>
        <begin position="319"/>
        <end position="383"/>
    </location>
</feature>
<comment type="pathway">
    <text evidence="2">Secondary metabolite biosynthesis.</text>
</comment>
<evidence type="ECO:0000259" key="8">
    <source>
        <dbReference type="Pfam" id="PF01494"/>
    </source>
</evidence>
<organism evidence="9 10">
    <name type="scientific">Microdochium trichocladiopsis</name>
    <dbReference type="NCBI Taxonomy" id="1682393"/>
    <lineage>
        <taxon>Eukaryota</taxon>
        <taxon>Fungi</taxon>
        <taxon>Dikarya</taxon>
        <taxon>Ascomycota</taxon>
        <taxon>Pezizomycotina</taxon>
        <taxon>Sordariomycetes</taxon>
        <taxon>Xylariomycetidae</taxon>
        <taxon>Xylariales</taxon>
        <taxon>Microdochiaceae</taxon>
        <taxon>Microdochium</taxon>
    </lineage>
</organism>
<comment type="similarity">
    <text evidence="3">Belongs to the paxM FAD-dependent monooxygenase family.</text>
</comment>
<accession>A0A9P8XYF3</accession>
<dbReference type="GO" id="GO:0004497">
    <property type="term" value="F:monooxygenase activity"/>
    <property type="evidence" value="ECO:0007669"/>
    <property type="project" value="InterPro"/>
</dbReference>
<dbReference type="InterPro" id="IPR036188">
    <property type="entry name" value="FAD/NAD-bd_sf"/>
</dbReference>
<dbReference type="AlphaFoldDB" id="A0A9P8XYF3"/>
<evidence type="ECO:0000256" key="5">
    <source>
        <dbReference type="ARBA" id="ARBA00022827"/>
    </source>
</evidence>
<dbReference type="Gene3D" id="3.50.50.60">
    <property type="entry name" value="FAD/NAD(P)-binding domain"/>
    <property type="match status" value="1"/>
</dbReference>
<evidence type="ECO:0000313" key="9">
    <source>
        <dbReference type="EMBL" id="KAH7025980.1"/>
    </source>
</evidence>
<dbReference type="PANTHER" id="PTHR47356">
    <property type="entry name" value="FAD-DEPENDENT MONOOXYGENASE ASQG-RELATED"/>
    <property type="match status" value="1"/>
</dbReference>
<dbReference type="RefSeq" id="XP_046009197.1">
    <property type="nucleotide sequence ID" value="XM_046160413.1"/>
</dbReference>
<dbReference type="GO" id="GO:0071949">
    <property type="term" value="F:FAD binding"/>
    <property type="evidence" value="ECO:0007669"/>
    <property type="project" value="InterPro"/>
</dbReference>
<dbReference type="Proteomes" id="UP000756346">
    <property type="component" value="Unassembled WGS sequence"/>
</dbReference>
<dbReference type="EMBL" id="JAGTJQ010000008">
    <property type="protein sequence ID" value="KAH7025980.1"/>
    <property type="molecule type" value="Genomic_DNA"/>
</dbReference>
<dbReference type="SUPFAM" id="SSF51905">
    <property type="entry name" value="FAD/NAD(P)-binding domain"/>
    <property type="match status" value="1"/>
</dbReference>
<dbReference type="PANTHER" id="PTHR47356:SF2">
    <property type="entry name" value="FAD-BINDING DOMAIN-CONTAINING PROTEIN-RELATED"/>
    <property type="match status" value="1"/>
</dbReference>
<feature type="domain" description="FAD-binding" evidence="8">
    <location>
        <begin position="12"/>
        <end position="189"/>
    </location>
</feature>
<comment type="cofactor">
    <cofactor evidence="1">
        <name>FAD</name>
        <dbReference type="ChEBI" id="CHEBI:57692"/>
    </cofactor>
</comment>
<protein>
    <recommendedName>
        <fullName evidence="8">FAD-binding domain-containing protein</fullName>
    </recommendedName>
</protein>
<keyword evidence="4" id="KW-0285">Flavoprotein</keyword>
<evidence type="ECO:0000313" key="10">
    <source>
        <dbReference type="Proteomes" id="UP000756346"/>
    </source>
</evidence>
<dbReference type="OrthoDB" id="2431938at2759"/>
<evidence type="ECO:0000256" key="1">
    <source>
        <dbReference type="ARBA" id="ARBA00001974"/>
    </source>
</evidence>
<keyword evidence="5" id="KW-0274">FAD</keyword>
<evidence type="ECO:0000256" key="4">
    <source>
        <dbReference type="ARBA" id="ARBA00022630"/>
    </source>
</evidence>
<dbReference type="InterPro" id="IPR002938">
    <property type="entry name" value="FAD-bd"/>
</dbReference>
<dbReference type="PRINTS" id="PR00420">
    <property type="entry name" value="RNGMNOXGNASE"/>
</dbReference>